<sequence length="92" mass="10770">MPSTITTICYITDQQETTTSKALIIVKASRVLHLRNSTSPLNIFLVEFYFQNDDTTDSILTSFLFKDVVLVFRKFRFVEDIDKTRKKFLILK</sequence>
<dbReference type="EMBL" id="CAJVPM010034584">
    <property type="protein sequence ID" value="CAG8687664.1"/>
    <property type="molecule type" value="Genomic_DNA"/>
</dbReference>
<proteinExistence type="predicted"/>
<evidence type="ECO:0000313" key="1">
    <source>
        <dbReference type="EMBL" id="CAG8687664.1"/>
    </source>
</evidence>
<keyword evidence="2" id="KW-1185">Reference proteome</keyword>
<gene>
    <name evidence="1" type="ORF">SCALOS_LOCUS10006</name>
</gene>
<evidence type="ECO:0000313" key="2">
    <source>
        <dbReference type="Proteomes" id="UP000789860"/>
    </source>
</evidence>
<protein>
    <submittedName>
        <fullName evidence="1">254_t:CDS:1</fullName>
    </submittedName>
</protein>
<accession>A0ACA9P2M4</accession>
<reference evidence="1" key="1">
    <citation type="submission" date="2021-06" db="EMBL/GenBank/DDBJ databases">
        <authorList>
            <person name="Kallberg Y."/>
            <person name="Tangrot J."/>
            <person name="Rosling A."/>
        </authorList>
    </citation>
    <scope>NUCLEOTIDE SEQUENCE</scope>
    <source>
        <strain evidence="1">AU212A</strain>
    </source>
</reference>
<organism evidence="1 2">
    <name type="scientific">Scutellospora calospora</name>
    <dbReference type="NCBI Taxonomy" id="85575"/>
    <lineage>
        <taxon>Eukaryota</taxon>
        <taxon>Fungi</taxon>
        <taxon>Fungi incertae sedis</taxon>
        <taxon>Mucoromycota</taxon>
        <taxon>Glomeromycotina</taxon>
        <taxon>Glomeromycetes</taxon>
        <taxon>Diversisporales</taxon>
        <taxon>Gigasporaceae</taxon>
        <taxon>Scutellospora</taxon>
    </lineage>
</organism>
<name>A0ACA9P2M4_9GLOM</name>
<dbReference type="Proteomes" id="UP000789860">
    <property type="component" value="Unassembled WGS sequence"/>
</dbReference>
<comment type="caution">
    <text evidence="1">The sequence shown here is derived from an EMBL/GenBank/DDBJ whole genome shotgun (WGS) entry which is preliminary data.</text>
</comment>
<feature type="non-terminal residue" evidence="1">
    <location>
        <position position="92"/>
    </location>
</feature>